<reference evidence="4 5" key="1">
    <citation type="submission" date="2023-07" db="EMBL/GenBank/DDBJ databases">
        <title>Bacillus lucianemedeirus sp. nov, a new species isolated from an immunobiological production facility.</title>
        <authorList>
            <person name="Costa L.V."/>
            <person name="Miranda R.V.S.L."/>
            <person name="Brandao M.L.L."/>
            <person name="Reis C.M.F."/>
            <person name="Frazao A.M."/>
            <person name="Cruz F.V."/>
            <person name="Baio P.V.P."/>
            <person name="Veras J.F.C."/>
            <person name="Ramos J.N."/>
            <person name="Vieira V."/>
        </authorList>
    </citation>
    <scope>NUCLEOTIDE SEQUENCE [LARGE SCALE GENOMIC DNA]</scope>
    <source>
        <strain evidence="4 5">B190/17</strain>
    </source>
</reference>
<feature type="region of interest" description="Disordered" evidence="1">
    <location>
        <begin position="142"/>
        <end position="165"/>
    </location>
</feature>
<evidence type="ECO:0000256" key="2">
    <source>
        <dbReference type="SAM" id="SignalP"/>
    </source>
</evidence>
<proteinExistence type="predicted"/>
<feature type="compositionally biased region" description="Basic and acidic residues" evidence="1">
    <location>
        <begin position="142"/>
        <end position="158"/>
    </location>
</feature>
<dbReference type="PROSITE" id="PS51257">
    <property type="entry name" value="PROKAR_LIPOPROTEIN"/>
    <property type="match status" value="1"/>
</dbReference>
<dbReference type="InterPro" id="IPR032693">
    <property type="entry name" value="YtkA-like_dom"/>
</dbReference>
<feature type="domain" description="YtkA-like" evidence="3">
    <location>
        <begin position="167"/>
        <end position="245"/>
    </location>
</feature>
<comment type="caution">
    <text evidence="4">The sequence shown here is derived from an EMBL/GenBank/DDBJ whole genome shotgun (WGS) entry which is preliminary data.</text>
</comment>
<feature type="signal peptide" evidence="2">
    <location>
        <begin position="1"/>
        <end position="27"/>
    </location>
</feature>
<accession>A0ABW8I9M8</accession>
<evidence type="ECO:0000256" key="1">
    <source>
        <dbReference type="SAM" id="MobiDB-lite"/>
    </source>
</evidence>
<dbReference type="Pfam" id="PF13115">
    <property type="entry name" value="YtkA"/>
    <property type="match status" value="2"/>
</dbReference>
<keyword evidence="2" id="KW-0732">Signal</keyword>
<feature type="domain" description="YtkA-like" evidence="3">
    <location>
        <begin position="37"/>
        <end position="118"/>
    </location>
</feature>
<feature type="chain" id="PRO_5045852830" evidence="2">
    <location>
        <begin position="28"/>
        <end position="264"/>
    </location>
</feature>
<dbReference type="EMBL" id="JAUIYO010000003">
    <property type="protein sequence ID" value="MFK2825424.1"/>
    <property type="molecule type" value="Genomic_DNA"/>
</dbReference>
<name>A0ABW8I9M8_9BACI</name>
<dbReference type="Proteomes" id="UP001619911">
    <property type="component" value="Unassembled WGS sequence"/>
</dbReference>
<keyword evidence="5" id="KW-1185">Reference proteome</keyword>
<organism evidence="4 5">
    <name type="scientific">Bacillus lumedeiriae</name>
    <dbReference type="NCBI Taxonomy" id="3058829"/>
    <lineage>
        <taxon>Bacteria</taxon>
        <taxon>Bacillati</taxon>
        <taxon>Bacillota</taxon>
        <taxon>Bacilli</taxon>
        <taxon>Bacillales</taxon>
        <taxon>Bacillaceae</taxon>
        <taxon>Bacillus</taxon>
    </lineage>
</organism>
<dbReference type="RefSeq" id="WP_404315978.1">
    <property type="nucleotide sequence ID" value="NZ_JAUIYO010000003.1"/>
</dbReference>
<evidence type="ECO:0000313" key="4">
    <source>
        <dbReference type="EMBL" id="MFK2825424.1"/>
    </source>
</evidence>
<sequence>MRKTFWMVILVLAIAALSACNSGTEKAEKKVENTKVPQMLEAKLDVPETAAVNEKITMKASVTQGDEKVADANEVEFEVWEDGKKTESQMIQTKNNKDGTYEAETAFDHDGVFTVQVHVTARGLHTMPTKSVTVGKGAAVQEETHHDHEGHTDHEHGHGHGHGITEGFSMHFTEPKSITAGADTTLTVRLQMKETPLEKAQVRYEIWNADNSGKHEWVAAKEASPGEYSAAHPFSQAGTFQVKVHVENKEGLHEHEEYEVTVGK</sequence>
<gene>
    <name evidence="4" type="ORF">QYG89_06945</name>
</gene>
<protein>
    <submittedName>
        <fullName evidence="4">FixH family protein</fullName>
    </submittedName>
</protein>
<evidence type="ECO:0000313" key="5">
    <source>
        <dbReference type="Proteomes" id="UP001619911"/>
    </source>
</evidence>
<evidence type="ECO:0000259" key="3">
    <source>
        <dbReference type="Pfam" id="PF13115"/>
    </source>
</evidence>